<organism evidence="2">
    <name type="scientific">marine sediment metagenome</name>
    <dbReference type="NCBI Taxonomy" id="412755"/>
    <lineage>
        <taxon>unclassified sequences</taxon>
        <taxon>metagenomes</taxon>
        <taxon>ecological metagenomes</taxon>
    </lineage>
</organism>
<dbReference type="Gene3D" id="3.40.50.720">
    <property type="entry name" value="NAD(P)-binding Rossmann-like Domain"/>
    <property type="match status" value="1"/>
</dbReference>
<dbReference type="PANTHER" id="PTHR43245">
    <property type="entry name" value="BIFUNCTIONAL POLYMYXIN RESISTANCE PROTEIN ARNA"/>
    <property type="match status" value="1"/>
</dbReference>
<comment type="caution">
    <text evidence="2">The sequence shown here is derived from an EMBL/GenBank/DDBJ whole genome shotgun (WGS) entry which is preliminary data.</text>
</comment>
<reference evidence="2" key="1">
    <citation type="journal article" date="2014" name="Front. Microbiol.">
        <title>High frequency of phylogenetically diverse reductive dehalogenase-homologous genes in deep subseafloor sedimentary metagenomes.</title>
        <authorList>
            <person name="Kawai M."/>
            <person name="Futagami T."/>
            <person name="Toyoda A."/>
            <person name="Takaki Y."/>
            <person name="Nishi S."/>
            <person name="Hori S."/>
            <person name="Arai W."/>
            <person name="Tsubouchi T."/>
            <person name="Morono Y."/>
            <person name="Uchiyama I."/>
            <person name="Ito T."/>
            <person name="Fujiyama A."/>
            <person name="Inagaki F."/>
            <person name="Takami H."/>
        </authorList>
    </citation>
    <scope>NUCLEOTIDE SEQUENCE</scope>
    <source>
        <strain evidence="2">Expedition CK06-06</strain>
    </source>
</reference>
<dbReference type="EMBL" id="BART01001301">
    <property type="protein sequence ID" value="GAG66344.1"/>
    <property type="molecule type" value="Genomic_DNA"/>
</dbReference>
<dbReference type="PROSITE" id="PS51257">
    <property type="entry name" value="PROKAR_LIPOPROTEIN"/>
    <property type="match status" value="1"/>
</dbReference>
<dbReference type="AlphaFoldDB" id="X0ZAU9"/>
<name>X0ZAU9_9ZZZZ</name>
<gene>
    <name evidence="2" type="ORF">S01H4_04746</name>
</gene>
<evidence type="ECO:0000259" key="1">
    <source>
        <dbReference type="Pfam" id="PF01370"/>
    </source>
</evidence>
<sequence length="337" mass="38720">MREKMKVLFIGGTGNISTSCSFLALEKGIDLYHLNRGITKEEIPGVISIKADIHNKEETLKAIGDHDFDVVVDWIAFIQDDVKRDYEIFKGKVKQFIFISSASAYQKPLSDPRITESTPLANPVWEYSQNKIACEDYLLQKYREEGFPITIVRPSHTYRNVFPVAVGDWRGYWLIDRIKRRKKIVVHGDGTSLWILTHSEDFAKGFVGLLGNIHAIGHAFHITSDELLTWNQIYEIIADAVGMKANLIHIPSDFIMKYDNETGAGLWGDKAYSVIFDNTKIKTFVPEFKATIPFTEGVKKILNWFDEDKTRKKLNPKDDEYMDNLINSYLNQKNNFQ</sequence>
<protein>
    <recommendedName>
        <fullName evidence="1">NAD-dependent epimerase/dehydratase domain-containing protein</fullName>
    </recommendedName>
</protein>
<feature type="domain" description="NAD-dependent epimerase/dehydratase" evidence="1">
    <location>
        <begin position="8"/>
        <end position="217"/>
    </location>
</feature>
<accession>X0ZAU9</accession>
<dbReference type="InterPro" id="IPR036291">
    <property type="entry name" value="NAD(P)-bd_dom_sf"/>
</dbReference>
<proteinExistence type="predicted"/>
<dbReference type="SUPFAM" id="SSF51735">
    <property type="entry name" value="NAD(P)-binding Rossmann-fold domains"/>
    <property type="match status" value="1"/>
</dbReference>
<dbReference type="CDD" id="cd05265">
    <property type="entry name" value="SDR_a1"/>
    <property type="match status" value="1"/>
</dbReference>
<dbReference type="Pfam" id="PF01370">
    <property type="entry name" value="Epimerase"/>
    <property type="match status" value="1"/>
</dbReference>
<dbReference type="InterPro" id="IPR001509">
    <property type="entry name" value="Epimerase_deHydtase"/>
</dbReference>
<dbReference type="InterPro" id="IPR050177">
    <property type="entry name" value="Lipid_A_modif_metabolic_enz"/>
</dbReference>
<evidence type="ECO:0000313" key="2">
    <source>
        <dbReference type="EMBL" id="GAG66344.1"/>
    </source>
</evidence>